<organism evidence="5 6">
    <name type="scientific">Neptunomonas qingdaonensis</name>
    <dbReference type="NCBI Taxonomy" id="1045558"/>
    <lineage>
        <taxon>Bacteria</taxon>
        <taxon>Pseudomonadati</taxon>
        <taxon>Pseudomonadota</taxon>
        <taxon>Gammaproteobacteria</taxon>
        <taxon>Oceanospirillales</taxon>
        <taxon>Oceanospirillaceae</taxon>
        <taxon>Neptunomonas</taxon>
    </lineage>
</organism>
<feature type="domain" description="Phospholipid/glycerol acyltransferase" evidence="4">
    <location>
        <begin position="47"/>
        <end position="159"/>
    </location>
</feature>
<dbReference type="PANTHER" id="PTHR10434:SF9">
    <property type="entry name" value="PHOSPHOLIPID_GLYCEROL ACYLTRANSFERASE DOMAIN-CONTAINING PROTEIN"/>
    <property type="match status" value="1"/>
</dbReference>
<dbReference type="STRING" id="1045558.SAMN05216175_12323"/>
<accession>A0A1I2W7T4</accession>
<evidence type="ECO:0000313" key="6">
    <source>
        <dbReference type="Proteomes" id="UP000198623"/>
    </source>
</evidence>
<gene>
    <name evidence="5" type="ORF">SAMN05216175_12323</name>
</gene>
<proteinExistence type="predicted"/>
<protein>
    <submittedName>
        <fullName evidence="5">1-acyl-sn-glycerol-3-phosphate acyltransferases</fullName>
    </submittedName>
</protein>
<dbReference type="PANTHER" id="PTHR10434">
    <property type="entry name" value="1-ACYL-SN-GLYCEROL-3-PHOSPHATE ACYLTRANSFERASE"/>
    <property type="match status" value="1"/>
</dbReference>
<dbReference type="Pfam" id="PF01553">
    <property type="entry name" value="Acyltransferase"/>
    <property type="match status" value="1"/>
</dbReference>
<dbReference type="GO" id="GO:0006654">
    <property type="term" value="P:phosphatidic acid biosynthetic process"/>
    <property type="evidence" value="ECO:0007669"/>
    <property type="project" value="TreeGrafter"/>
</dbReference>
<dbReference type="SMART" id="SM00563">
    <property type="entry name" value="PlsC"/>
    <property type="match status" value="1"/>
</dbReference>
<dbReference type="CDD" id="cd07988">
    <property type="entry name" value="LPLAT_ABO13168-like"/>
    <property type="match status" value="1"/>
</dbReference>
<name>A0A1I2W7T4_9GAMM</name>
<reference evidence="6" key="1">
    <citation type="submission" date="2016-10" db="EMBL/GenBank/DDBJ databases">
        <authorList>
            <person name="Varghese N."/>
            <person name="Submissions S."/>
        </authorList>
    </citation>
    <scope>NUCLEOTIDE SEQUENCE [LARGE SCALE GENOMIC DNA]</scope>
    <source>
        <strain evidence="6">CGMCC 1.10971</strain>
    </source>
</reference>
<keyword evidence="2 5" id="KW-0808">Transferase</keyword>
<evidence type="ECO:0000256" key="2">
    <source>
        <dbReference type="ARBA" id="ARBA00022679"/>
    </source>
</evidence>
<dbReference type="AlphaFoldDB" id="A0A1I2W7T4"/>
<evidence type="ECO:0000256" key="1">
    <source>
        <dbReference type="ARBA" id="ARBA00005189"/>
    </source>
</evidence>
<dbReference type="EMBL" id="FOOU01000023">
    <property type="protein sequence ID" value="SFG97460.1"/>
    <property type="molecule type" value="Genomic_DNA"/>
</dbReference>
<evidence type="ECO:0000256" key="3">
    <source>
        <dbReference type="ARBA" id="ARBA00023315"/>
    </source>
</evidence>
<evidence type="ECO:0000259" key="4">
    <source>
        <dbReference type="SMART" id="SM00563"/>
    </source>
</evidence>
<dbReference type="RefSeq" id="WP_198064235.1">
    <property type="nucleotide sequence ID" value="NZ_FOOU01000023.1"/>
</dbReference>
<dbReference type="GO" id="GO:0003841">
    <property type="term" value="F:1-acylglycerol-3-phosphate O-acyltransferase activity"/>
    <property type="evidence" value="ECO:0007669"/>
    <property type="project" value="TreeGrafter"/>
</dbReference>
<comment type="pathway">
    <text evidence="1">Lipid metabolism.</text>
</comment>
<dbReference type="SUPFAM" id="SSF69593">
    <property type="entry name" value="Glycerol-3-phosphate (1)-acyltransferase"/>
    <property type="match status" value="1"/>
</dbReference>
<evidence type="ECO:0000313" key="5">
    <source>
        <dbReference type="EMBL" id="SFG97460.1"/>
    </source>
</evidence>
<keyword evidence="6" id="KW-1185">Reference proteome</keyword>
<dbReference type="InterPro" id="IPR002123">
    <property type="entry name" value="Plipid/glycerol_acylTrfase"/>
</dbReference>
<dbReference type="Proteomes" id="UP000198623">
    <property type="component" value="Unassembled WGS sequence"/>
</dbReference>
<sequence length="193" mass="21982">MQQKPMRTTMFTTPIIRPLLRGFSRIMLKLLGWRVVGSMPEDIKQCVLIGAPHTSNWDMPLSLMIAFSLDTQLHWVGKQSIFKFPFSGLMRWMGGIPVDRSHTNNMVEASIAKFKEFPELRIMIAPEGTRARVKQWKSGFYHIAHGAHVPIALAFIDYKNKCGGIGKFMTTSGDYDKDMLEINAFYKSLTNLP</sequence>
<keyword evidence="3 5" id="KW-0012">Acyltransferase</keyword>